<dbReference type="InterPro" id="IPR009057">
    <property type="entry name" value="Homeodomain-like_sf"/>
</dbReference>
<dbReference type="Proteomes" id="UP000030539">
    <property type="component" value="Unassembled WGS sequence"/>
</dbReference>
<dbReference type="RefSeq" id="WP_039088584.1">
    <property type="nucleotide sequence ID" value="NZ_JPXX01000029.1"/>
</dbReference>
<comment type="caution">
    <text evidence="2">The sequence shown here is derived from an EMBL/GenBank/DDBJ whole genome shotgun (WGS) entry which is preliminary data.</text>
</comment>
<evidence type="ECO:0000313" key="3">
    <source>
        <dbReference type="Proteomes" id="UP000030539"/>
    </source>
</evidence>
<accession>A0A0A2Y1I9</accession>
<name>A0A0A2Y1I9_9PAST</name>
<protein>
    <recommendedName>
        <fullName evidence="1">Mor transcription activator domain-containing protein</fullName>
    </recommendedName>
</protein>
<dbReference type="AlphaFoldDB" id="A0A0A2Y1I9"/>
<dbReference type="Pfam" id="PF08765">
    <property type="entry name" value="Mor"/>
    <property type="match status" value="1"/>
</dbReference>
<gene>
    <name evidence="2" type="ORF">JP36_10140</name>
</gene>
<feature type="domain" description="Mor transcription activator" evidence="1">
    <location>
        <begin position="53"/>
        <end position="133"/>
    </location>
</feature>
<reference evidence="2 3" key="1">
    <citation type="submission" date="2014-08" db="EMBL/GenBank/DDBJ databases">
        <title>Chaperone-usher fimbriae in a diverse selection of Gallibacterium genomes.</title>
        <authorList>
            <person name="Kudirkiene E."/>
            <person name="Bager R.J."/>
            <person name="Johnson T.J."/>
            <person name="Bojesen A.M."/>
        </authorList>
    </citation>
    <scope>NUCLEOTIDE SEQUENCE [LARGE SCALE GENOMIC DNA]</scope>
    <source>
        <strain evidence="2 3">CCM5974</strain>
    </source>
</reference>
<organism evidence="2 3">
    <name type="scientific">Gallibacterium genomosp. 1</name>
    <dbReference type="NCBI Taxonomy" id="155515"/>
    <lineage>
        <taxon>Bacteria</taxon>
        <taxon>Pseudomonadati</taxon>
        <taxon>Pseudomonadota</taxon>
        <taxon>Gammaproteobacteria</taxon>
        <taxon>Pasteurellales</taxon>
        <taxon>Pasteurellaceae</taxon>
        <taxon>Gallibacterium</taxon>
    </lineage>
</organism>
<dbReference type="eggNOG" id="COG5566">
    <property type="taxonomic scope" value="Bacteria"/>
</dbReference>
<evidence type="ECO:0000259" key="1">
    <source>
        <dbReference type="Pfam" id="PF08765"/>
    </source>
</evidence>
<dbReference type="InterPro" id="IPR014875">
    <property type="entry name" value="Mor_transcription_activator"/>
</dbReference>
<dbReference type="STRING" id="155515.JP36_10140"/>
<evidence type="ECO:0000313" key="2">
    <source>
        <dbReference type="EMBL" id="KGQ36480.1"/>
    </source>
</evidence>
<proteinExistence type="predicted"/>
<dbReference type="SUPFAM" id="SSF46689">
    <property type="entry name" value="Homeodomain-like"/>
    <property type="match status" value="1"/>
</dbReference>
<sequence length="140" mass="16501">MDQLTLNDVRHCLPEVVLEMIDVLGFADTQQVIDKFGGTRLYFMDKARYYKLIKETINENVANKMRDFFRTESVYIPRCDVALRLLRNMQFKAEYDCLVDSGVSGRMAMVQLCPKYNITDRTGWQILKGHWQQAYQQDLF</sequence>
<dbReference type="EMBL" id="JPXX01000029">
    <property type="protein sequence ID" value="KGQ36480.1"/>
    <property type="molecule type" value="Genomic_DNA"/>
</dbReference>